<name>A0A0Q9ZN91_9FLAO</name>
<dbReference type="PANTHER" id="PTHR31435:SF10">
    <property type="entry name" value="BSR4717 PROTEIN"/>
    <property type="match status" value="1"/>
</dbReference>
<dbReference type="EMBL" id="LKTP01000003">
    <property type="protein sequence ID" value="KRG29960.1"/>
    <property type="molecule type" value="Genomic_DNA"/>
</dbReference>
<gene>
    <name evidence="3" type="ORF">APR42_14415</name>
</gene>
<organism evidence="3 4">
    <name type="scientific">Salegentibacter mishustinae</name>
    <dbReference type="NCBI Taxonomy" id="270918"/>
    <lineage>
        <taxon>Bacteria</taxon>
        <taxon>Pseudomonadati</taxon>
        <taxon>Bacteroidota</taxon>
        <taxon>Flavobacteriia</taxon>
        <taxon>Flavobacteriales</taxon>
        <taxon>Flavobacteriaceae</taxon>
        <taxon>Salegentibacter</taxon>
    </lineage>
</organism>
<dbReference type="InterPro" id="IPR016181">
    <property type="entry name" value="Acyl_CoA_acyltransferase"/>
</dbReference>
<dbReference type="RefSeq" id="WP_057480985.1">
    <property type="nucleotide sequence ID" value="NZ_BMWR01000008.1"/>
</dbReference>
<dbReference type="STRING" id="270918.APR42_14415"/>
<dbReference type="AlphaFoldDB" id="A0A0Q9ZN91"/>
<protein>
    <submittedName>
        <fullName evidence="3">GNAT family acetyltransferase</fullName>
    </submittedName>
</protein>
<feature type="domain" description="N-acetyltransferase" evidence="2">
    <location>
        <begin position="6"/>
        <end position="93"/>
    </location>
</feature>
<dbReference type="InterPro" id="IPR000182">
    <property type="entry name" value="GNAT_dom"/>
</dbReference>
<evidence type="ECO:0000259" key="2">
    <source>
        <dbReference type="PROSITE" id="PS51729"/>
    </source>
</evidence>
<dbReference type="SUPFAM" id="SSF55729">
    <property type="entry name" value="Acyl-CoA N-acyltransferases (Nat)"/>
    <property type="match status" value="1"/>
</dbReference>
<keyword evidence="4" id="KW-1185">Reference proteome</keyword>
<evidence type="ECO:0000259" key="1">
    <source>
        <dbReference type="PROSITE" id="PS51186"/>
    </source>
</evidence>
<dbReference type="PROSITE" id="PS51729">
    <property type="entry name" value="GNAT_YJDJ"/>
    <property type="match status" value="1"/>
</dbReference>
<evidence type="ECO:0000313" key="3">
    <source>
        <dbReference type="EMBL" id="KRG29960.1"/>
    </source>
</evidence>
<dbReference type="CDD" id="cd04301">
    <property type="entry name" value="NAT_SF"/>
    <property type="match status" value="1"/>
</dbReference>
<feature type="domain" description="N-acetyltransferase" evidence="1">
    <location>
        <begin position="1"/>
        <end position="99"/>
    </location>
</feature>
<dbReference type="Pfam" id="PF14542">
    <property type="entry name" value="Acetyltransf_CG"/>
    <property type="match status" value="1"/>
</dbReference>
<comment type="caution">
    <text evidence="3">The sequence shown here is derived from an EMBL/GenBank/DDBJ whole genome shotgun (WGS) entry which is preliminary data.</text>
</comment>
<dbReference type="Proteomes" id="UP000051643">
    <property type="component" value="Unassembled WGS sequence"/>
</dbReference>
<proteinExistence type="predicted"/>
<keyword evidence="3" id="KW-0808">Transferase</keyword>
<evidence type="ECO:0000313" key="4">
    <source>
        <dbReference type="Proteomes" id="UP000051643"/>
    </source>
</evidence>
<dbReference type="InterPro" id="IPR031165">
    <property type="entry name" value="GNAT_YJDJ"/>
</dbReference>
<reference evidence="3" key="1">
    <citation type="submission" date="2015-10" db="EMBL/GenBank/DDBJ databases">
        <title>Draft genome sequence of Salegentibacter mishustinae KCTC 12263.</title>
        <authorList>
            <person name="Lin W."/>
            <person name="Zheng Q."/>
        </authorList>
    </citation>
    <scope>NUCLEOTIDE SEQUENCE [LARGE SCALE GENOMIC DNA]</scope>
    <source>
        <strain evidence="3">KCTC 12263</strain>
    </source>
</reference>
<dbReference type="InterPro" id="IPR045057">
    <property type="entry name" value="Gcn5-rel_NAT"/>
</dbReference>
<dbReference type="PANTHER" id="PTHR31435">
    <property type="entry name" value="PROTEIN NATD1"/>
    <property type="match status" value="1"/>
</dbReference>
<dbReference type="GO" id="GO:0016747">
    <property type="term" value="F:acyltransferase activity, transferring groups other than amino-acyl groups"/>
    <property type="evidence" value="ECO:0007669"/>
    <property type="project" value="InterPro"/>
</dbReference>
<dbReference type="PROSITE" id="PS51186">
    <property type="entry name" value="GNAT"/>
    <property type="match status" value="1"/>
</dbReference>
<accession>A0A0Q9ZN91</accession>
<dbReference type="OrthoDB" id="9793389at2"/>
<dbReference type="Gene3D" id="3.40.630.30">
    <property type="match status" value="1"/>
</dbReference>
<sequence length="99" mass="11232">MKIEQIDEVTKGFFQVLEDETQAGKIEYTWAGKSKFIIDHTEVDPDFKGKGLGKKMVKATVDFAKENKLKVIPLCPFAKSLIEKTPEFQEVHSKTDAEL</sequence>